<dbReference type="AlphaFoldDB" id="A0A0F8WNX0"/>
<reference evidence="1" key="1">
    <citation type="journal article" date="2015" name="Nature">
        <title>Complex archaea that bridge the gap between prokaryotes and eukaryotes.</title>
        <authorList>
            <person name="Spang A."/>
            <person name="Saw J.H."/>
            <person name="Jorgensen S.L."/>
            <person name="Zaremba-Niedzwiedzka K."/>
            <person name="Martijn J."/>
            <person name="Lind A.E."/>
            <person name="van Eijk R."/>
            <person name="Schleper C."/>
            <person name="Guy L."/>
            <person name="Ettema T.J."/>
        </authorList>
    </citation>
    <scope>NUCLEOTIDE SEQUENCE</scope>
</reference>
<comment type="caution">
    <text evidence="1">The sequence shown here is derived from an EMBL/GenBank/DDBJ whole genome shotgun (WGS) entry which is preliminary data.</text>
</comment>
<protein>
    <submittedName>
        <fullName evidence="1">Uncharacterized protein</fullName>
    </submittedName>
</protein>
<organism evidence="1">
    <name type="scientific">marine sediment metagenome</name>
    <dbReference type="NCBI Taxonomy" id="412755"/>
    <lineage>
        <taxon>unclassified sequences</taxon>
        <taxon>metagenomes</taxon>
        <taxon>ecological metagenomes</taxon>
    </lineage>
</organism>
<gene>
    <name evidence="1" type="ORF">LCGC14_3129640</name>
</gene>
<accession>A0A0F8WNX0</accession>
<name>A0A0F8WNX0_9ZZZZ</name>
<dbReference type="EMBL" id="LAZR01068258">
    <property type="protein sequence ID" value="KKK49975.1"/>
    <property type="molecule type" value="Genomic_DNA"/>
</dbReference>
<sequence>MKFKFKPTLRCYIPRPPEVESVEMPEIIAQIDNMSETERELQCALGLLCDWIIIVEDIAILRQRSARPYPRSTHIFQQNLSYQIYVVVKAINRAHANRQIKQSRYFPKADFRVCRGWQSDIMGEYYRKIFRNQCELKGYREERIFILP</sequence>
<proteinExistence type="predicted"/>
<evidence type="ECO:0000313" key="1">
    <source>
        <dbReference type="EMBL" id="KKK49975.1"/>
    </source>
</evidence>